<dbReference type="InterPro" id="IPR050476">
    <property type="entry name" value="Insect_CytP450_Detox"/>
</dbReference>
<evidence type="ECO:0000256" key="7">
    <source>
        <dbReference type="ARBA" id="ARBA00023033"/>
    </source>
</evidence>
<organism evidence="8 9">
    <name type="scientific">Niallia nealsonii</name>
    <dbReference type="NCBI Taxonomy" id="115979"/>
    <lineage>
        <taxon>Bacteria</taxon>
        <taxon>Bacillati</taxon>
        <taxon>Bacillota</taxon>
        <taxon>Bacilli</taxon>
        <taxon>Bacillales</taxon>
        <taxon>Bacillaceae</taxon>
        <taxon>Niallia</taxon>
    </lineage>
</organism>
<comment type="cofactor">
    <cofactor evidence="1">
        <name>heme</name>
        <dbReference type="ChEBI" id="CHEBI:30413"/>
    </cofactor>
</comment>
<comment type="caution">
    <text evidence="8">The sequence shown here is derived from an EMBL/GenBank/DDBJ whole genome shotgun (WGS) entry which is preliminary data.</text>
</comment>
<evidence type="ECO:0000256" key="4">
    <source>
        <dbReference type="ARBA" id="ARBA00022723"/>
    </source>
</evidence>
<dbReference type="GO" id="GO:0005506">
    <property type="term" value="F:iron ion binding"/>
    <property type="evidence" value="ECO:0007669"/>
    <property type="project" value="InterPro"/>
</dbReference>
<dbReference type="EMBL" id="PISE01000019">
    <property type="protein sequence ID" value="PKG23861.1"/>
    <property type="molecule type" value="Genomic_DNA"/>
</dbReference>
<evidence type="ECO:0000256" key="3">
    <source>
        <dbReference type="ARBA" id="ARBA00022617"/>
    </source>
</evidence>
<dbReference type="AlphaFoldDB" id="A0A2N0Z2X5"/>
<evidence type="ECO:0000256" key="2">
    <source>
        <dbReference type="ARBA" id="ARBA00010617"/>
    </source>
</evidence>
<accession>A0A2N0Z2X5</accession>
<dbReference type="Proteomes" id="UP000233375">
    <property type="component" value="Unassembled WGS sequence"/>
</dbReference>
<keyword evidence="7" id="KW-0503">Monooxygenase</keyword>
<dbReference type="OrthoDB" id="9789468at2"/>
<dbReference type="Gene3D" id="1.10.630.10">
    <property type="entry name" value="Cytochrome P450"/>
    <property type="match status" value="1"/>
</dbReference>
<evidence type="ECO:0000313" key="8">
    <source>
        <dbReference type="EMBL" id="PKG23861.1"/>
    </source>
</evidence>
<dbReference type="GO" id="GO:0004497">
    <property type="term" value="F:monooxygenase activity"/>
    <property type="evidence" value="ECO:0007669"/>
    <property type="project" value="UniProtKB-KW"/>
</dbReference>
<dbReference type="InterPro" id="IPR001128">
    <property type="entry name" value="Cyt_P450"/>
</dbReference>
<reference evidence="8 9" key="1">
    <citation type="journal article" date="2003" name="Int. J. Syst. Evol. Microbiol.">
        <title>Bacillus nealsonii sp. nov., isolated from a spacecraft-assembly facility, whose spores are gamma-radiation resistant.</title>
        <authorList>
            <person name="Venkateswaran K."/>
            <person name="Kempf M."/>
            <person name="Chen F."/>
            <person name="Satomi M."/>
            <person name="Nicholson W."/>
            <person name="Kern R."/>
        </authorList>
    </citation>
    <scope>NUCLEOTIDE SEQUENCE [LARGE SCALE GENOMIC DNA]</scope>
    <source>
        <strain evidence="8 9">FO-92</strain>
    </source>
</reference>
<dbReference type="InterPro" id="IPR036396">
    <property type="entry name" value="Cyt_P450_sf"/>
</dbReference>
<keyword evidence="9" id="KW-1185">Reference proteome</keyword>
<keyword evidence="3" id="KW-0349">Heme</keyword>
<protein>
    <recommendedName>
        <fullName evidence="10">Cytochrome P450</fullName>
    </recommendedName>
</protein>
<gene>
    <name evidence="8" type="ORF">CWS01_10105</name>
</gene>
<proteinExistence type="inferred from homology"/>
<keyword evidence="6" id="KW-0408">Iron</keyword>
<dbReference type="PANTHER" id="PTHR24292">
    <property type="entry name" value="CYTOCHROME P450"/>
    <property type="match status" value="1"/>
</dbReference>
<evidence type="ECO:0000256" key="6">
    <source>
        <dbReference type="ARBA" id="ARBA00023004"/>
    </source>
</evidence>
<dbReference type="Pfam" id="PF00067">
    <property type="entry name" value="p450"/>
    <property type="match status" value="1"/>
</dbReference>
<keyword evidence="5" id="KW-0560">Oxidoreductase</keyword>
<dbReference type="GO" id="GO:0020037">
    <property type="term" value="F:heme binding"/>
    <property type="evidence" value="ECO:0007669"/>
    <property type="project" value="InterPro"/>
</dbReference>
<keyword evidence="4" id="KW-0479">Metal-binding</keyword>
<evidence type="ECO:0000256" key="1">
    <source>
        <dbReference type="ARBA" id="ARBA00001971"/>
    </source>
</evidence>
<evidence type="ECO:0008006" key="10">
    <source>
        <dbReference type="Google" id="ProtNLM"/>
    </source>
</evidence>
<sequence>MYRKPEYFQNPTSFIPERFENNFIKTILSCAFFPFGGGPRVCISNHFGSAGASHHCPTIPDKFA</sequence>
<evidence type="ECO:0000256" key="5">
    <source>
        <dbReference type="ARBA" id="ARBA00023002"/>
    </source>
</evidence>
<evidence type="ECO:0000313" key="9">
    <source>
        <dbReference type="Proteomes" id="UP000233375"/>
    </source>
</evidence>
<dbReference type="PANTHER" id="PTHR24292:SF54">
    <property type="entry name" value="CYP9F3-RELATED"/>
    <property type="match status" value="1"/>
</dbReference>
<name>A0A2N0Z2X5_9BACI</name>
<dbReference type="SUPFAM" id="SSF48264">
    <property type="entry name" value="Cytochrome P450"/>
    <property type="match status" value="1"/>
</dbReference>
<dbReference type="GO" id="GO:0016705">
    <property type="term" value="F:oxidoreductase activity, acting on paired donors, with incorporation or reduction of molecular oxygen"/>
    <property type="evidence" value="ECO:0007669"/>
    <property type="project" value="InterPro"/>
</dbReference>
<comment type="similarity">
    <text evidence="2">Belongs to the cytochrome P450 family.</text>
</comment>